<sequence length="254" mass="28323">MDIKGWTHPKHKYVAGIGLLVCSIVTALDMLNVFYFPWFVNKRTKGVSDADKSGYTFFSNSVDCSNDVCERKQSIADWQQVTFYLLLIGVGSSGLSLAVQLVLFWPLVLTGRVYNITLKLSRFSDFYGSPLKFAAAMIYVSHSGKINYNYSWSKGNPAILQLEPFVIGLLLMSYILQVLVYVALTVAVDVGPRGGPTYLDLIEEEQRELKDLEVDQSVASTRTSTYAPDTHGDHARILDTVKYSSEQDSYGTVV</sequence>
<keyword evidence="1" id="KW-0812">Transmembrane</keyword>
<feature type="transmembrane region" description="Helical" evidence="1">
    <location>
        <begin position="81"/>
        <end position="105"/>
    </location>
</feature>
<gene>
    <name evidence="2" type="primary">106073804</name>
</gene>
<keyword evidence="1" id="KW-1133">Transmembrane helix</keyword>
<dbReference type="EnsemblMetazoa" id="BGLB038072-RA">
    <property type="protein sequence ID" value="BGLB038072-PA"/>
    <property type="gene ID" value="BGLB038072"/>
</dbReference>
<dbReference type="KEGG" id="bgt:106073804"/>
<protein>
    <submittedName>
        <fullName evidence="2">Uncharacterized protein</fullName>
    </submittedName>
</protein>
<accession>A0A2C9M3E5</accession>
<proteinExistence type="predicted"/>
<dbReference type="VEuPathDB" id="VectorBase:BGLAX_033383"/>
<evidence type="ECO:0000256" key="1">
    <source>
        <dbReference type="SAM" id="Phobius"/>
    </source>
</evidence>
<dbReference type="Proteomes" id="UP000076420">
    <property type="component" value="Unassembled WGS sequence"/>
</dbReference>
<name>A0A2C9M3E5_BIOGL</name>
<organism evidence="2 3">
    <name type="scientific">Biomphalaria glabrata</name>
    <name type="common">Bloodfluke planorb</name>
    <name type="synonym">Freshwater snail</name>
    <dbReference type="NCBI Taxonomy" id="6526"/>
    <lineage>
        <taxon>Eukaryota</taxon>
        <taxon>Metazoa</taxon>
        <taxon>Spiralia</taxon>
        <taxon>Lophotrochozoa</taxon>
        <taxon>Mollusca</taxon>
        <taxon>Gastropoda</taxon>
        <taxon>Heterobranchia</taxon>
        <taxon>Euthyneura</taxon>
        <taxon>Panpulmonata</taxon>
        <taxon>Hygrophila</taxon>
        <taxon>Lymnaeoidea</taxon>
        <taxon>Planorbidae</taxon>
        <taxon>Biomphalaria</taxon>
    </lineage>
</organism>
<evidence type="ECO:0000313" key="3">
    <source>
        <dbReference type="Proteomes" id="UP000076420"/>
    </source>
</evidence>
<evidence type="ECO:0000313" key="2">
    <source>
        <dbReference type="EnsemblMetazoa" id="BGLB038072-PA"/>
    </source>
</evidence>
<dbReference type="VEuPathDB" id="VectorBase:BGLB038072"/>
<dbReference type="OrthoDB" id="6070768at2759"/>
<dbReference type="AlphaFoldDB" id="A0A2C9M3E5"/>
<reference evidence="2" key="1">
    <citation type="submission" date="2020-05" db="UniProtKB">
        <authorList>
            <consortium name="EnsemblMetazoa"/>
        </authorList>
    </citation>
    <scope>IDENTIFICATION</scope>
    <source>
        <strain evidence="2">BB02</strain>
    </source>
</reference>
<feature type="transmembrane region" description="Helical" evidence="1">
    <location>
        <begin position="165"/>
        <end position="188"/>
    </location>
</feature>
<keyword evidence="1" id="KW-0472">Membrane</keyword>
<feature type="transmembrane region" description="Helical" evidence="1">
    <location>
        <begin position="13"/>
        <end position="35"/>
    </location>
</feature>